<dbReference type="SMART" id="SM00382">
    <property type="entry name" value="AAA"/>
    <property type="match status" value="2"/>
</dbReference>
<dbReference type="RefSeq" id="WP_013978975.1">
    <property type="nucleotide sequence ID" value="NZ_VEVP01000004.1"/>
</dbReference>
<evidence type="ECO:0000256" key="5">
    <source>
        <dbReference type="ARBA" id="ARBA00022737"/>
    </source>
</evidence>
<evidence type="ECO:0000256" key="8">
    <source>
        <dbReference type="ARBA" id="ARBA00022967"/>
    </source>
</evidence>
<proteinExistence type="inferred from homology"/>
<comment type="function">
    <text evidence="10">Probably part of an ABC transporter complex. Responsible for energy coupling to the transport system.</text>
</comment>
<dbReference type="GO" id="GO:0042626">
    <property type="term" value="F:ATPase-coupled transmembrane transporter activity"/>
    <property type="evidence" value="ECO:0007669"/>
    <property type="project" value="TreeGrafter"/>
</dbReference>
<dbReference type="InterPro" id="IPR003439">
    <property type="entry name" value="ABC_transporter-like_ATP-bd"/>
</dbReference>
<evidence type="ECO:0000313" key="13">
    <source>
        <dbReference type="Proteomes" id="UP000312594"/>
    </source>
</evidence>
<evidence type="ECO:0000256" key="7">
    <source>
        <dbReference type="ARBA" id="ARBA00022840"/>
    </source>
</evidence>
<keyword evidence="4" id="KW-1003">Cell membrane</keyword>
<evidence type="ECO:0000259" key="11">
    <source>
        <dbReference type="PROSITE" id="PS50893"/>
    </source>
</evidence>
<accession>A0A5C5C6X6</accession>
<dbReference type="Gene3D" id="3.40.50.300">
    <property type="entry name" value="P-loop containing nucleotide triphosphate hydrolases"/>
    <property type="match status" value="2"/>
</dbReference>
<dbReference type="AlphaFoldDB" id="A0A5C5C6X6"/>
<dbReference type="CDD" id="cd03225">
    <property type="entry name" value="ABC_cobalt_CbiO_domain1"/>
    <property type="match status" value="1"/>
</dbReference>
<evidence type="ECO:0000256" key="6">
    <source>
        <dbReference type="ARBA" id="ARBA00022741"/>
    </source>
</evidence>
<dbReference type="InterPro" id="IPR003593">
    <property type="entry name" value="AAA+_ATPase"/>
</dbReference>
<dbReference type="PROSITE" id="PS50893">
    <property type="entry name" value="ABC_TRANSPORTER_2"/>
    <property type="match status" value="2"/>
</dbReference>
<dbReference type="InterPro" id="IPR050095">
    <property type="entry name" value="ECF_ABC_transporter_ATP-bd"/>
</dbReference>
<dbReference type="GO" id="GO:0043190">
    <property type="term" value="C:ATP-binding cassette (ABC) transporter complex"/>
    <property type="evidence" value="ECO:0007669"/>
    <property type="project" value="TreeGrafter"/>
</dbReference>
<evidence type="ECO:0000313" key="12">
    <source>
        <dbReference type="EMBL" id="TNU94859.1"/>
    </source>
</evidence>
<keyword evidence="6" id="KW-0547">Nucleotide-binding</keyword>
<evidence type="ECO:0000256" key="2">
    <source>
        <dbReference type="ARBA" id="ARBA00005417"/>
    </source>
</evidence>
<dbReference type="SUPFAM" id="SSF52540">
    <property type="entry name" value="P-loop containing nucleoside triphosphate hydrolases"/>
    <property type="match status" value="2"/>
</dbReference>
<sequence>MDVIDVDIRSFSYKGEDLAALKNVRFSVERGELVVLTGNSGCGKTTLMRAMNGLIPDQYEGELDGRIELLGKSLGEFSSGELARTIGNVFQNPTDQFFTRKAADEVALVGENLGMPREELIERVESAFESMKIAHLAGKDLIGLSGGEKQRVAIASTLVYDTQVIFFDEPSASLDHEGIEDFRRILADLKALGKTVVIAEHRLYFLADLYDRLHVMAGGQIVDSFAAGRLRAEDCARYGLRALDLHGLNPENHRQLGAETASMKGVSVSAGGRALIGPLTLSLREGEVMGVLGANGVGKSTLARAMCGLAGGRQAFSWGVRPRQRLRRSYYMMQDVDYQLFFDTVENEILTDQKNIDNGRLDEVARIVRAIDLWDKRTEHPQNLSGGQKQRLALACAFLSSKEIVVLDEPTSGLDFMHMARIAGLIEELAEGRPVAVITHDLEFLFKVCTSALMVGRDGCEKVDLRAPGSSKSVLRFMGCVR</sequence>
<dbReference type="EMBL" id="VEVP01000004">
    <property type="protein sequence ID" value="TNU94859.1"/>
    <property type="molecule type" value="Genomic_DNA"/>
</dbReference>
<comment type="subcellular location">
    <subcellularLocation>
        <location evidence="1">Cell membrane</location>
        <topology evidence="1">Peripheral membrane protein</topology>
    </subcellularLocation>
</comment>
<dbReference type="InterPro" id="IPR015856">
    <property type="entry name" value="ABC_transpr_CbiO/EcfA_su"/>
</dbReference>
<evidence type="ECO:0000256" key="10">
    <source>
        <dbReference type="ARBA" id="ARBA00025157"/>
    </source>
</evidence>
<dbReference type="Pfam" id="PF00005">
    <property type="entry name" value="ABC_tran"/>
    <property type="match status" value="2"/>
</dbReference>
<dbReference type="InterPro" id="IPR027417">
    <property type="entry name" value="P-loop_NTPase"/>
</dbReference>
<dbReference type="GO" id="GO:0005524">
    <property type="term" value="F:ATP binding"/>
    <property type="evidence" value="ECO:0007669"/>
    <property type="project" value="UniProtKB-KW"/>
</dbReference>
<dbReference type="InterPro" id="IPR017871">
    <property type="entry name" value="ABC_transporter-like_CS"/>
</dbReference>
<gene>
    <name evidence="12" type="ORF">FIC87_03080</name>
</gene>
<keyword evidence="9" id="KW-0472">Membrane</keyword>
<organism evidence="12 13">
    <name type="scientific">Eggerthella lenta</name>
    <name type="common">Eubacterium lentum</name>
    <dbReference type="NCBI Taxonomy" id="84112"/>
    <lineage>
        <taxon>Bacteria</taxon>
        <taxon>Bacillati</taxon>
        <taxon>Actinomycetota</taxon>
        <taxon>Coriobacteriia</taxon>
        <taxon>Eggerthellales</taxon>
        <taxon>Eggerthellaceae</taxon>
        <taxon>Eggerthella</taxon>
    </lineage>
</organism>
<dbReference type="GO" id="GO:0016887">
    <property type="term" value="F:ATP hydrolysis activity"/>
    <property type="evidence" value="ECO:0007669"/>
    <property type="project" value="InterPro"/>
</dbReference>
<keyword evidence="8" id="KW-1278">Translocase</keyword>
<comment type="similarity">
    <text evidence="2">Belongs to the ABC transporter superfamily.</text>
</comment>
<evidence type="ECO:0000256" key="9">
    <source>
        <dbReference type="ARBA" id="ARBA00023136"/>
    </source>
</evidence>
<reference evidence="12 13" key="1">
    <citation type="journal article" date="2005" name="Appl. Environ. Microbiol.">
        <title>Intestinal bacterial communities that produce active estrogen-like compounds enterodiol and enterolactone in humans.</title>
        <authorList>
            <person name="Clavel T."/>
            <person name="Henderson G."/>
            <person name="Alpert C.A."/>
            <person name="Philippe C."/>
            <person name="Rigottier-Gois L."/>
            <person name="Dore J."/>
            <person name="Blaut M."/>
        </authorList>
    </citation>
    <scope>NUCLEOTIDE SEQUENCE [LARGE SCALE GENOMIC DNA]</scope>
    <source>
        <strain evidence="12 13">SECO-MT75m2</strain>
    </source>
</reference>
<evidence type="ECO:0000256" key="4">
    <source>
        <dbReference type="ARBA" id="ARBA00022475"/>
    </source>
</evidence>
<protein>
    <submittedName>
        <fullName evidence="12">ABC transporter ATP-binding protein</fullName>
    </submittedName>
</protein>
<comment type="caution">
    <text evidence="12">The sequence shown here is derived from an EMBL/GenBank/DDBJ whole genome shotgun (WGS) entry which is preliminary data.</text>
</comment>
<evidence type="ECO:0000256" key="1">
    <source>
        <dbReference type="ARBA" id="ARBA00004202"/>
    </source>
</evidence>
<keyword evidence="5" id="KW-0677">Repeat</keyword>
<dbReference type="PANTHER" id="PTHR43553:SF23">
    <property type="entry name" value="ABC TRANSPORTER ATP-BINDING COMPONENT"/>
    <property type="match status" value="1"/>
</dbReference>
<dbReference type="Proteomes" id="UP000312594">
    <property type="component" value="Unassembled WGS sequence"/>
</dbReference>
<name>A0A5C5C6X6_EGGLN</name>
<feature type="domain" description="ABC transporter" evidence="11">
    <location>
        <begin position="6"/>
        <end position="243"/>
    </location>
</feature>
<evidence type="ECO:0000256" key="3">
    <source>
        <dbReference type="ARBA" id="ARBA00022448"/>
    </source>
</evidence>
<dbReference type="PANTHER" id="PTHR43553">
    <property type="entry name" value="HEAVY METAL TRANSPORTER"/>
    <property type="match status" value="1"/>
</dbReference>
<feature type="domain" description="ABC transporter" evidence="11">
    <location>
        <begin position="261"/>
        <end position="482"/>
    </location>
</feature>
<keyword evidence="3" id="KW-0813">Transport</keyword>
<dbReference type="PROSITE" id="PS00211">
    <property type="entry name" value="ABC_TRANSPORTER_1"/>
    <property type="match status" value="2"/>
</dbReference>
<keyword evidence="7 12" id="KW-0067">ATP-binding</keyword>